<dbReference type="SUPFAM" id="SSF51905">
    <property type="entry name" value="FAD/NAD(P)-binding domain"/>
    <property type="match status" value="1"/>
</dbReference>
<keyword evidence="5" id="KW-0411">Iron-sulfur</keyword>
<dbReference type="AlphaFoldDB" id="A0A5K7XHJ7"/>
<dbReference type="PANTHER" id="PTHR43498:SF1">
    <property type="entry name" value="COB--COM HETERODISULFIDE REDUCTASE IRON-SULFUR SUBUNIT A"/>
    <property type="match status" value="1"/>
</dbReference>
<dbReference type="InterPro" id="IPR036188">
    <property type="entry name" value="FAD/NAD-bd_sf"/>
</dbReference>
<keyword evidence="6" id="KW-0732">Signal</keyword>
<protein>
    <recommendedName>
        <fullName evidence="9">Xanthan lyase</fullName>
    </recommendedName>
</protein>
<keyword evidence="8" id="KW-1185">Reference proteome</keyword>
<feature type="signal peptide" evidence="6">
    <location>
        <begin position="1"/>
        <end position="25"/>
    </location>
</feature>
<name>A0A5K7XHJ7_9BACT</name>
<gene>
    <name evidence="7" type="ORF">PLANPX_3295</name>
</gene>
<dbReference type="EMBL" id="AP021861">
    <property type="protein sequence ID" value="BBO33683.1"/>
    <property type="molecule type" value="Genomic_DNA"/>
</dbReference>
<evidence type="ECO:0000256" key="6">
    <source>
        <dbReference type="SAM" id="SignalP"/>
    </source>
</evidence>
<organism evidence="7 8">
    <name type="scientific">Lacipirellula parvula</name>
    <dbReference type="NCBI Taxonomy" id="2650471"/>
    <lineage>
        <taxon>Bacteria</taxon>
        <taxon>Pseudomonadati</taxon>
        <taxon>Planctomycetota</taxon>
        <taxon>Planctomycetia</taxon>
        <taxon>Pirellulales</taxon>
        <taxon>Lacipirellulaceae</taxon>
        <taxon>Lacipirellula</taxon>
    </lineage>
</organism>
<evidence type="ECO:0008006" key="9">
    <source>
        <dbReference type="Google" id="ProtNLM"/>
    </source>
</evidence>
<dbReference type="GO" id="GO:0046872">
    <property type="term" value="F:metal ion binding"/>
    <property type="evidence" value="ECO:0007669"/>
    <property type="project" value="UniProtKB-KW"/>
</dbReference>
<keyword evidence="4" id="KW-0408">Iron</keyword>
<evidence type="ECO:0000256" key="3">
    <source>
        <dbReference type="ARBA" id="ARBA00023002"/>
    </source>
</evidence>
<dbReference type="GO" id="GO:0016491">
    <property type="term" value="F:oxidoreductase activity"/>
    <property type="evidence" value="ECO:0007669"/>
    <property type="project" value="UniProtKB-KW"/>
</dbReference>
<sequence length="561" mass="60053">MSAHVLLATTIAFAFCAATARSVHAAESIVADVVVYGGTSGGVVAAVQAARLGKSAIIIESGRHLGGMTSGGLSWTDVGNAPDRIDAIGGLAREVYRRIGAEYGVAPGKEFAPPATDDATRVGVDFAKPASLSFEPKVAEKVLNDLVAAAKVSVYYSAPLASVEKGANRITALVAGNGQRFSGRVFIDATYEGDLLAAAGVSSTLGREANAQYGETANGIQSPAKKPPAGRFVVPLDPYRTRGDAASGLLPYLLQAGDLGQVGAADRRIQSYNYRVCLTDRAANRLPIAPPADYDAANYELLARWIAARQAAGERLTLRSFLKYDPLQNGKYDFNNRWPISTDFIGGADEYPEASPAKRAEITRRHEDYLRGLFHFLATDKRSPPEVRAETSRFGLCRDEFLDTGGWPHQLYVREARRMVSDFVMTEHHCTGAAVAPHSIGLGTYGIDMHAVRRIVHAGQPVNEGSNSVSVPRPYPIAYDAIVPKQGECDNLLATFALSASHVAFGSIRMEPVFMTLSQSAATAAALAIDDDVAIQAVDYKELRDQLLADGQVLEWGQPDR</sequence>
<dbReference type="Proteomes" id="UP000326837">
    <property type="component" value="Chromosome"/>
</dbReference>
<accession>A0A5K7XHJ7</accession>
<evidence type="ECO:0000313" key="8">
    <source>
        <dbReference type="Proteomes" id="UP000326837"/>
    </source>
</evidence>
<keyword evidence="1" id="KW-0004">4Fe-4S</keyword>
<dbReference type="GO" id="GO:0051539">
    <property type="term" value="F:4 iron, 4 sulfur cluster binding"/>
    <property type="evidence" value="ECO:0007669"/>
    <property type="project" value="UniProtKB-KW"/>
</dbReference>
<keyword evidence="2" id="KW-0479">Metal-binding</keyword>
<proteinExistence type="predicted"/>
<dbReference type="Pfam" id="PF12831">
    <property type="entry name" value="FAD_oxidored"/>
    <property type="match status" value="1"/>
</dbReference>
<evidence type="ECO:0000256" key="4">
    <source>
        <dbReference type="ARBA" id="ARBA00023004"/>
    </source>
</evidence>
<reference evidence="8" key="1">
    <citation type="submission" date="2019-10" db="EMBL/GenBank/DDBJ databases">
        <title>Lacipirellula parvula gen. nov., sp. nov., representing a lineage of planctomycetes widespread in freshwater anoxic habitats, and description of the family Lacipirellulaceae.</title>
        <authorList>
            <person name="Dedysh S.N."/>
            <person name="Kulichevskaya I.S."/>
            <person name="Beletsky A.V."/>
            <person name="Rakitin A.L."/>
            <person name="Mardanov A.V."/>
            <person name="Ivanova A.A."/>
            <person name="Saltykova V.X."/>
            <person name="Rijpstra W.I.C."/>
            <person name="Sinninghe Damste J.S."/>
            <person name="Ravin N.V."/>
        </authorList>
    </citation>
    <scope>NUCLEOTIDE SEQUENCE [LARGE SCALE GENOMIC DNA]</scope>
    <source>
        <strain evidence="8">PX69</strain>
    </source>
</reference>
<evidence type="ECO:0000313" key="7">
    <source>
        <dbReference type="EMBL" id="BBO33683.1"/>
    </source>
</evidence>
<dbReference type="Gene3D" id="3.50.50.60">
    <property type="entry name" value="FAD/NAD(P)-binding domain"/>
    <property type="match status" value="1"/>
</dbReference>
<dbReference type="InterPro" id="IPR039650">
    <property type="entry name" value="HdrA-like"/>
</dbReference>
<dbReference type="PANTHER" id="PTHR43498">
    <property type="entry name" value="FERREDOXIN:COB-COM HETERODISULFIDE REDUCTASE SUBUNIT A"/>
    <property type="match status" value="1"/>
</dbReference>
<dbReference type="KEGG" id="lpav:PLANPX_3295"/>
<evidence type="ECO:0000256" key="2">
    <source>
        <dbReference type="ARBA" id="ARBA00022723"/>
    </source>
</evidence>
<feature type="chain" id="PRO_5024864132" description="Xanthan lyase" evidence="6">
    <location>
        <begin position="26"/>
        <end position="561"/>
    </location>
</feature>
<keyword evidence="3" id="KW-0560">Oxidoreductase</keyword>
<evidence type="ECO:0000256" key="1">
    <source>
        <dbReference type="ARBA" id="ARBA00022485"/>
    </source>
</evidence>
<evidence type="ECO:0000256" key="5">
    <source>
        <dbReference type="ARBA" id="ARBA00023014"/>
    </source>
</evidence>
<dbReference type="RefSeq" id="WP_152099410.1">
    <property type="nucleotide sequence ID" value="NZ_AP021861.1"/>
</dbReference>